<dbReference type="RefSeq" id="WP_035115740.1">
    <property type="nucleotide sequence ID" value="NZ_CP047046.1"/>
</dbReference>
<dbReference type="Proteomes" id="UP000030145">
    <property type="component" value="Unassembled WGS sequence"/>
</dbReference>
<evidence type="ECO:0008006" key="3">
    <source>
        <dbReference type="Google" id="ProtNLM"/>
    </source>
</evidence>
<protein>
    <recommendedName>
        <fullName evidence="3">Head decoration protein</fullName>
    </recommendedName>
</protein>
<keyword evidence="2" id="KW-1185">Reference proteome</keyword>
<dbReference type="EMBL" id="JRVJ01000021">
    <property type="protein sequence ID" value="KGM18150.1"/>
    <property type="molecule type" value="Genomic_DNA"/>
</dbReference>
<organism evidence="1 2">
    <name type="scientific">Corynebacterium auriscanis</name>
    <dbReference type="NCBI Taxonomy" id="99807"/>
    <lineage>
        <taxon>Bacteria</taxon>
        <taxon>Bacillati</taxon>
        <taxon>Actinomycetota</taxon>
        <taxon>Actinomycetes</taxon>
        <taxon>Mycobacteriales</taxon>
        <taxon>Corynebacteriaceae</taxon>
        <taxon>Corynebacterium</taxon>
    </lineage>
</organism>
<reference evidence="1 2" key="1">
    <citation type="submission" date="2014-10" db="EMBL/GenBank/DDBJ databases">
        <title>Whole Genome sequence of Corynebacterium auriscanis strain CIP 106629.</title>
        <authorList>
            <person name="Hassan S.S."/>
            <person name="Jamal S.B."/>
            <person name="Tiwari S."/>
            <person name="Oliveira L.D.C."/>
            <person name="Souza F."/>
            <person name="Mariano D.C."/>
            <person name="Almeida S."/>
            <person name="Dorella F."/>
            <person name="Pereira F."/>
            <person name="Carvalho A."/>
            <person name="Leal C.A."/>
            <person name="Soares S.D.C."/>
            <person name="Figueiredo H.C."/>
            <person name="Silva A."/>
            <person name="Azevedo V.A."/>
        </authorList>
    </citation>
    <scope>NUCLEOTIDE SEQUENCE [LARGE SCALE GENOMIC DNA]</scope>
    <source>
        <strain evidence="1 2">CIP 106629</strain>
    </source>
</reference>
<comment type="caution">
    <text evidence="1">The sequence shown here is derived from an EMBL/GenBank/DDBJ whole genome shotgun (WGS) entry which is preliminary data.</text>
</comment>
<dbReference type="GeneID" id="300553305"/>
<dbReference type="AlphaFoldDB" id="A0A0A2DG48"/>
<gene>
    <name evidence="1" type="ORF">MA47_09700</name>
</gene>
<evidence type="ECO:0000313" key="2">
    <source>
        <dbReference type="Proteomes" id="UP000030145"/>
    </source>
</evidence>
<proteinExistence type="predicted"/>
<name>A0A0A2DG48_9CORY</name>
<sequence length="123" mass="12989">MQLGIKTEKYGSGSQRWLGSAHGTDVARTVTIDGTKLTSFTTGVIPAGTALKKGDGGKYEPVTEASDALAGFLLTDQSFTGATDVVAPLVWHGRIRADFLPQSGFDVTTLTTPNPQFTIEKEA</sequence>
<evidence type="ECO:0000313" key="1">
    <source>
        <dbReference type="EMBL" id="KGM18150.1"/>
    </source>
</evidence>
<accession>A0A0A2DG48</accession>